<evidence type="ECO:0000256" key="1">
    <source>
        <dbReference type="SAM" id="MobiDB-lite"/>
    </source>
</evidence>
<sequence>MAPPSPLPPDTSTHGLMTGPRHSHRPPGLAGSPPGAPTASTPARTPARLPPHAAGHLPVLDRPGQLHEGSSAPGFLAACDPDWSRVNCWSSCHRGGCAGGPADLAAAGRSALHAPPSGCAARCSLHRTCRAPREGGAAAAASGLFFQVAFALYVSYACVSSTTRATSSSASCRDPGGWSPCPVSFRLLQRRPRGPAWRRQLGTECPTCPRGCVRRQPTTTGATRCPPAEPGLPGGHP</sequence>
<dbReference type="Proteomes" id="UP001166674">
    <property type="component" value="Unassembled WGS sequence"/>
</dbReference>
<dbReference type="AlphaFoldDB" id="A0AA41T5L2"/>
<evidence type="ECO:0000313" key="2">
    <source>
        <dbReference type="EMBL" id="MBZ3885601.1"/>
    </source>
</evidence>
<reference evidence="2" key="1">
    <citation type="submission" date="2020-03" db="EMBL/GenBank/DDBJ databases">
        <title>Studies in the Genomics of Life Span.</title>
        <authorList>
            <person name="Glass D."/>
        </authorList>
    </citation>
    <scope>NUCLEOTIDE SEQUENCE</scope>
    <source>
        <strain evidence="2">SUZIE</strain>
        <tissue evidence="2">Muscle</tissue>
    </source>
</reference>
<feature type="region of interest" description="Disordered" evidence="1">
    <location>
        <begin position="1"/>
        <end position="66"/>
    </location>
</feature>
<organism evidence="2 3">
    <name type="scientific">Sciurus carolinensis</name>
    <name type="common">Eastern gray squirrel</name>
    <dbReference type="NCBI Taxonomy" id="30640"/>
    <lineage>
        <taxon>Eukaryota</taxon>
        <taxon>Metazoa</taxon>
        <taxon>Chordata</taxon>
        <taxon>Craniata</taxon>
        <taxon>Vertebrata</taxon>
        <taxon>Euteleostomi</taxon>
        <taxon>Mammalia</taxon>
        <taxon>Eutheria</taxon>
        <taxon>Euarchontoglires</taxon>
        <taxon>Glires</taxon>
        <taxon>Rodentia</taxon>
        <taxon>Sciuromorpha</taxon>
        <taxon>Sciuridae</taxon>
        <taxon>Sciurinae</taxon>
        <taxon>Sciurini</taxon>
        <taxon>Sciurus</taxon>
    </lineage>
</organism>
<gene>
    <name evidence="2" type="ORF">SUZIE_183750</name>
</gene>
<accession>A0AA41T5L2</accession>
<name>A0AA41T5L2_SCICA</name>
<keyword evidence="3" id="KW-1185">Reference proteome</keyword>
<evidence type="ECO:0000313" key="3">
    <source>
        <dbReference type="Proteomes" id="UP001166674"/>
    </source>
</evidence>
<feature type="compositionally biased region" description="Low complexity" evidence="1">
    <location>
        <begin position="26"/>
        <end position="54"/>
    </location>
</feature>
<protein>
    <submittedName>
        <fullName evidence="2">Lipid phosphate phosphohydrolase 2</fullName>
    </submittedName>
</protein>
<comment type="caution">
    <text evidence="2">The sequence shown here is derived from an EMBL/GenBank/DDBJ whole genome shotgun (WGS) entry which is preliminary data.</text>
</comment>
<proteinExistence type="predicted"/>
<dbReference type="EMBL" id="JAATJV010401200">
    <property type="protein sequence ID" value="MBZ3885601.1"/>
    <property type="molecule type" value="Genomic_DNA"/>
</dbReference>
<feature type="region of interest" description="Disordered" evidence="1">
    <location>
        <begin position="217"/>
        <end position="237"/>
    </location>
</feature>